<dbReference type="Proteomes" id="UP000198824">
    <property type="component" value="Unassembled WGS sequence"/>
</dbReference>
<feature type="domain" description="VOC" evidence="1">
    <location>
        <begin position="136"/>
        <end position="253"/>
    </location>
</feature>
<organism evidence="2 3">
    <name type="scientific">Sphingomonas jatrophae</name>
    <dbReference type="NCBI Taxonomy" id="1166337"/>
    <lineage>
        <taxon>Bacteria</taxon>
        <taxon>Pseudomonadati</taxon>
        <taxon>Pseudomonadota</taxon>
        <taxon>Alphaproteobacteria</taxon>
        <taxon>Sphingomonadales</taxon>
        <taxon>Sphingomonadaceae</taxon>
        <taxon>Sphingomonas</taxon>
    </lineage>
</organism>
<gene>
    <name evidence="2" type="ORF">SAMN05192580_2762</name>
</gene>
<dbReference type="PANTHER" id="PTHR33993">
    <property type="entry name" value="GLYOXALASE-RELATED"/>
    <property type="match status" value="1"/>
</dbReference>
<dbReference type="RefSeq" id="WP_093315444.1">
    <property type="nucleotide sequence ID" value="NZ_FOZG01000002.1"/>
</dbReference>
<dbReference type="InterPro" id="IPR004360">
    <property type="entry name" value="Glyas_Fos-R_dOase_dom"/>
</dbReference>
<feature type="domain" description="VOC" evidence="1">
    <location>
        <begin position="5"/>
        <end position="120"/>
    </location>
</feature>
<dbReference type="PROSITE" id="PS51819">
    <property type="entry name" value="VOC"/>
    <property type="match status" value="2"/>
</dbReference>
<dbReference type="OrthoDB" id="9793039at2"/>
<evidence type="ECO:0000313" key="3">
    <source>
        <dbReference type="Proteomes" id="UP000198824"/>
    </source>
</evidence>
<name>A0A1I6LHX9_9SPHN</name>
<dbReference type="InterPro" id="IPR037523">
    <property type="entry name" value="VOC_core"/>
</dbReference>
<dbReference type="SUPFAM" id="SSF54593">
    <property type="entry name" value="Glyoxalase/Bleomycin resistance protein/Dihydroxybiphenyl dioxygenase"/>
    <property type="match status" value="2"/>
</dbReference>
<accession>A0A1I6LHX9</accession>
<dbReference type="Gene3D" id="3.10.180.10">
    <property type="entry name" value="2,3-Dihydroxybiphenyl 1,2-Dioxygenase, domain 1"/>
    <property type="match status" value="2"/>
</dbReference>
<evidence type="ECO:0000259" key="1">
    <source>
        <dbReference type="PROSITE" id="PS51819"/>
    </source>
</evidence>
<dbReference type="Pfam" id="PF00903">
    <property type="entry name" value="Glyoxalase"/>
    <property type="match status" value="2"/>
</dbReference>
<dbReference type="InterPro" id="IPR029068">
    <property type="entry name" value="Glyas_Bleomycin-R_OHBP_Dase"/>
</dbReference>
<proteinExistence type="predicted"/>
<dbReference type="AlphaFoldDB" id="A0A1I6LHX9"/>
<reference evidence="2 3" key="1">
    <citation type="submission" date="2016-10" db="EMBL/GenBank/DDBJ databases">
        <authorList>
            <person name="de Groot N.N."/>
        </authorList>
    </citation>
    <scope>NUCLEOTIDE SEQUENCE [LARGE SCALE GENOMIC DNA]</scope>
    <source>
        <strain evidence="2 3">S5-249</strain>
    </source>
</reference>
<keyword evidence="3" id="KW-1185">Reference proteome</keyword>
<protein>
    <recommendedName>
        <fullName evidence="1">VOC domain-containing protein</fullName>
    </recommendedName>
</protein>
<dbReference type="InterPro" id="IPR052164">
    <property type="entry name" value="Anthracycline_SecMetBiosynth"/>
</dbReference>
<dbReference type="EMBL" id="FOZG01000002">
    <property type="protein sequence ID" value="SFS03087.1"/>
    <property type="molecule type" value="Genomic_DNA"/>
</dbReference>
<dbReference type="STRING" id="1166337.SAMN05192580_2762"/>
<dbReference type="CDD" id="cd07247">
    <property type="entry name" value="SgaA_N_like"/>
    <property type="match status" value="2"/>
</dbReference>
<dbReference type="PANTHER" id="PTHR33993:SF14">
    <property type="entry name" value="GB|AAF24581.1"/>
    <property type="match status" value="1"/>
</dbReference>
<sequence>MSENEPIWYELMTSDADAAQAFYAAVTGWTIAPSGMPGIDYRILMAPDGEAIGGLMTAPPGFGDGPTWFAYYGVTDTDAKAAEIEAAGGRILMPPMSLGGVGRMALLADPWGATFYVMTPETEGDRRAFEAAQDARPGHAVWNELASPDPDAALAFYAGRFGWRQEGAMPMGELGDYRFLHAGALSIGALMREIRGAKAGWTTYFMVPDIDAAARAVTAGGGEVLQGPDEIPGGSFALVARDPQGATVGFVGARA</sequence>
<evidence type="ECO:0000313" key="2">
    <source>
        <dbReference type="EMBL" id="SFS03087.1"/>
    </source>
</evidence>